<dbReference type="Gene3D" id="1.20.1260.10">
    <property type="match status" value="1"/>
</dbReference>
<accession>A0A6J4Q6P9</accession>
<dbReference type="InterPro" id="IPR009078">
    <property type="entry name" value="Ferritin-like_SF"/>
</dbReference>
<protein>
    <submittedName>
        <fullName evidence="1">Stress response diiron-containing protein YciF</fullName>
    </submittedName>
</protein>
<organism evidence="1">
    <name type="scientific">uncultured Pyrinomonadaceae bacterium</name>
    <dbReference type="NCBI Taxonomy" id="2283094"/>
    <lineage>
        <taxon>Bacteria</taxon>
        <taxon>Pseudomonadati</taxon>
        <taxon>Acidobacteriota</taxon>
        <taxon>Blastocatellia</taxon>
        <taxon>Blastocatellales</taxon>
        <taxon>Pyrinomonadaceae</taxon>
        <taxon>environmental samples</taxon>
    </lineage>
</organism>
<name>A0A6J4Q6P9_9BACT</name>
<proteinExistence type="predicted"/>
<dbReference type="EMBL" id="CADCUR010000310">
    <property type="protein sequence ID" value="CAA9432164.1"/>
    <property type="molecule type" value="Genomic_DNA"/>
</dbReference>
<gene>
    <name evidence="1" type="ORF">AVDCRST_MAG74-3802</name>
</gene>
<dbReference type="InterPro" id="IPR010287">
    <property type="entry name" value="DUF892_YciF-like"/>
</dbReference>
<dbReference type="PANTHER" id="PTHR30565:SF9">
    <property type="entry name" value="PROTEIN YCIF"/>
    <property type="match status" value="1"/>
</dbReference>
<dbReference type="InterPro" id="IPR012347">
    <property type="entry name" value="Ferritin-like"/>
</dbReference>
<dbReference type="InterPro" id="IPR047114">
    <property type="entry name" value="YciF"/>
</dbReference>
<dbReference type="Pfam" id="PF05974">
    <property type="entry name" value="DUF892"/>
    <property type="match status" value="1"/>
</dbReference>
<dbReference type="PANTHER" id="PTHR30565">
    <property type="entry name" value="PROTEIN YCIF"/>
    <property type="match status" value="1"/>
</dbReference>
<dbReference type="AlphaFoldDB" id="A0A6J4Q6P9"/>
<reference evidence="1" key="1">
    <citation type="submission" date="2020-02" db="EMBL/GenBank/DDBJ databases">
        <authorList>
            <person name="Meier V. D."/>
        </authorList>
    </citation>
    <scope>NUCLEOTIDE SEQUENCE</scope>
    <source>
        <strain evidence="1">AVDCRST_MAG74</strain>
    </source>
</reference>
<evidence type="ECO:0000313" key="1">
    <source>
        <dbReference type="EMBL" id="CAA9432164.1"/>
    </source>
</evidence>
<sequence length="169" mass="18534">MAIKTLQEKFMHGLGDIYDAEHRFLEAQQKMLPNADSNEVQMNLETHIAETEQQIVNLTQVYEILGQKAQRVSCDAAAGLVKEGDKLLSETKDVPALADLAINGSCSKVEHYEIAAYRGLIAGADAMGQTDIVRLLTENLQQEEKTAQKLEMGMPTLLQQAMKTATASA</sequence>
<dbReference type="SUPFAM" id="SSF47240">
    <property type="entry name" value="Ferritin-like"/>
    <property type="match status" value="1"/>
</dbReference>